<name>A0AAQ4PRD6_GASAC</name>
<dbReference type="InterPro" id="IPR000008">
    <property type="entry name" value="C2_dom"/>
</dbReference>
<reference evidence="4 5" key="1">
    <citation type="journal article" date="2021" name="G3 (Bethesda)">
        <title>Improved contiguity of the threespine stickleback genome using long-read sequencing.</title>
        <authorList>
            <person name="Nath S."/>
            <person name="Shaw D.E."/>
            <person name="White M.A."/>
        </authorList>
    </citation>
    <scope>NUCLEOTIDE SEQUENCE [LARGE SCALE GENOMIC DNA]</scope>
    <source>
        <strain evidence="4 5">Lake Benthic</strain>
    </source>
</reference>
<dbReference type="Pfam" id="PF00168">
    <property type="entry name" value="C2"/>
    <property type="match status" value="1"/>
</dbReference>
<dbReference type="AlphaFoldDB" id="A0AAQ4PRD6"/>
<dbReference type="GO" id="GO:0031267">
    <property type="term" value="F:small GTPase binding"/>
    <property type="evidence" value="ECO:0007669"/>
    <property type="project" value="InterPro"/>
</dbReference>
<evidence type="ECO:0000256" key="1">
    <source>
        <dbReference type="ARBA" id="ARBA00004172"/>
    </source>
</evidence>
<dbReference type="PANTHER" id="PTHR15746">
    <property type="entry name" value="RAB11-RELATED"/>
    <property type="match status" value="1"/>
</dbReference>
<dbReference type="Proteomes" id="UP000007635">
    <property type="component" value="Chromosome XIII"/>
</dbReference>
<dbReference type="PROSITE" id="PS50004">
    <property type="entry name" value="C2"/>
    <property type="match status" value="1"/>
</dbReference>
<dbReference type="Ensembl" id="ENSGACT00000034021.1">
    <property type="protein sequence ID" value="ENSGACP00000040863.1"/>
    <property type="gene ID" value="ENSGACG00000011041.2"/>
</dbReference>
<sequence>MSLAAASAQWFPTSVQVTVHQARNLRAKGKNGTNDAYAIMQVAKDKFSTTVSEKSVEPVWKEEASFDLPLFHPGNGDRCTLYVIAMHRAHVGLDKFLGQAVVHLLDLHEDHARKKTACSVSCAAVFAVKREVSGYNPADEGRDIEDFVVLLKGRFPVA</sequence>
<evidence type="ECO:0000313" key="4">
    <source>
        <dbReference type="Ensembl" id="ENSGACP00000040863.1"/>
    </source>
</evidence>
<evidence type="ECO:0000259" key="3">
    <source>
        <dbReference type="PROSITE" id="PS50004"/>
    </source>
</evidence>
<accession>A0AAQ4PRD6</accession>
<dbReference type="Gene3D" id="2.60.40.150">
    <property type="entry name" value="C2 domain"/>
    <property type="match status" value="1"/>
</dbReference>
<dbReference type="GO" id="GO:0055037">
    <property type="term" value="C:recycling endosome"/>
    <property type="evidence" value="ECO:0007669"/>
    <property type="project" value="UniProtKB-SubCell"/>
</dbReference>
<proteinExistence type="predicted"/>
<dbReference type="PANTHER" id="PTHR15746:SF22">
    <property type="entry name" value="RAB11 FAMILY-INTERACTING PROTEIN 1"/>
    <property type="match status" value="1"/>
</dbReference>
<dbReference type="InterPro" id="IPR037789">
    <property type="entry name" value="FIP_classI"/>
</dbReference>
<dbReference type="InterPro" id="IPR035892">
    <property type="entry name" value="C2_domain_sf"/>
</dbReference>
<dbReference type="GeneTree" id="ENSGT00940000165511"/>
<keyword evidence="2" id="KW-0967">Endosome</keyword>
<feature type="domain" description="C2" evidence="3">
    <location>
        <begin position="1"/>
        <end position="119"/>
    </location>
</feature>
<keyword evidence="5" id="KW-1185">Reference proteome</keyword>
<dbReference type="SUPFAM" id="SSF49562">
    <property type="entry name" value="C2 domain (Calcium/lipid-binding domain, CaLB)"/>
    <property type="match status" value="1"/>
</dbReference>
<dbReference type="SMART" id="SM00239">
    <property type="entry name" value="C2"/>
    <property type="match status" value="1"/>
</dbReference>
<evidence type="ECO:0000256" key="2">
    <source>
        <dbReference type="ARBA" id="ARBA00022753"/>
    </source>
</evidence>
<organism evidence="4 5">
    <name type="scientific">Gasterosteus aculeatus aculeatus</name>
    <name type="common">three-spined stickleback</name>
    <dbReference type="NCBI Taxonomy" id="481459"/>
    <lineage>
        <taxon>Eukaryota</taxon>
        <taxon>Metazoa</taxon>
        <taxon>Chordata</taxon>
        <taxon>Craniata</taxon>
        <taxon>Vertebrata</taxon>
        <taxon>Euteleostomi</taxon>
        <taxon>Actinopterygii</taxon>
        <taxon>Neopterygii</taxon>
        <taxon>Teleostei</taxon>
        <taxon>Neoteleostei</taxon>
        <taxon>Acanthomorphata</taxon>
        <taxon>Eupercaria</taxon>
        <taxon>Perciformes</taxon>
        <taxon>Cottioidei</taxon>
        <taxon>Gasterosteales</taxon>
        <taxon>Gasterosteidae</taxon>
        <taxon>Gasterosteus</taxon>
    </lineage>
</organism>
<comment type="subcellular location">
    <subcellularLocation>
        <location evidence="1">Recycling endosome</location>
    </subcellularLocation>
</comment>
<evidence type="ECO:0000313" key="5">
    <source>
        <dbReference type="Proteomes" id="UP000007635"/>
    </source>
</evidence>
<reference evidence="4" key="3">
    <citation type="submission" date="2025-09" db="UniProtKB">
        <authorList>
            <consortium name="Ensembl"/>
        </authorList>
    </citation>
    <scope>IDENTIFICATION</scope>
</reference>
<reference evidence="4" key="2">
    <citation type="submission" date="2025-08" db="UniProtKB">
        <authorList>
            <consortium name="Ensembl"/>
        </authorList>
    </citation>
    <scope>IDENTIFICATION</scope>
</reference>
<protein>
    <recommendedName>
        <fullName evidence="3">C2 domain-containing protein</fullName>
    </recommendedName>
</protein>
<dbReference type="GO" id="GO:0045055">
    <property type="term" value="P:regulated exocytosis"/>
    <property type="evidence" value="ECO:0007669"/>
    <property type="project" value="TreeGrafter"/>
</dbReference>